<name>A0A1F5NJD1_9BACT</name>
<keyword evidence="1" id="KW-1133">Transmembrane helix</keyword>
<evidence type="ECO:0000256" key="2">
    <source>
        <dbReference type="SAM" id="SignalP"/>
    </source>
</evidence>
<keyword evidence="1" id="KW-0472">Membrane</keyword>
<dbReference type="Pfam" id="PF01464">
    <property type="entry name" value="SLT"/>
    <property type="match status" value="1"/>
</dbReference>
<evidence type="ECO:0000313" key="4">
    <source>
        <dbReference type="EMBL" id="OGE77769.1"/>
    </source>
</evidence>
<reference evidence="4 5" key="1">
    <citation type="journal article" date="2016" name="Nat. Commun.">
        <title>Thousands of microbial genomes shed light on interconnected biogeochemical processes in an aquifer system.</title>
        <authorList>
            <person name="Anantharaman K."/>
            <person name="Brown C.T."/>
            <person name="Hug L.A."/>
            <person name="Sharon I."/>
            <person name="Castelle C.J."/>
            <person name="Probst A.J."/>
            <person name="Thomas B.C."/>
            <person name="Singh A."/>
            <person name="Wilkins M.J."/>
            <person name="Karaoz U."/>
            <person name="Brodie E.L."/>
            <person name="Williams K.H."/>
            <person name="Hubbard S.S."/>
            <person name="Banfield J.F."/>
        </authorList>
    </citation>
    <scope>NUCLEOTIDE SEQUENCE [LARGE SCALE GENOMIC DNA]</scope>
</reference>
<feature type="signal peptide" evidence="2">
    <location>
        <begin position="1"/>
        <end position="24"/>
    </location>
</feature>
<dbReference type="STRING" id="1817824.A2751_01800"/>
<evidence type="ECO:0000313" key="5">
    <source>
        <dbReference type="Proteomes" id="UP000176864"/>
    </source>
</evidence>
<dbReference type="SUPFAM" id="SSF53955">
    <property type="entry name" value="Lysozyme-like"/>
    <property type="match status" value="1"/>
</dbReference>
<dbReference type="InterPro" id="IPR008258">
    <property type="entry name" value="Transglycosylase_SLT_dom_1"/>
</dbReference>
<dbReference type="InterPro" id="IPR023346">
    <property type="entry name" value="Lysozyme-like_dom_sf"/>
</dbReference>
<feature type="domain" description="Transglycosylase SLT" evidence="3">
    <location>
        <begin position="409"/>
        <end position="502"/>
    </location>
</feature>
<accession>A0A1F5NJD1</accession>
<protein>
    <recommendedName>
        <fullName evidence="3">Transglycosylase SLT domain-containing protein</fullName>
    </recommendedName>
</protein>
<feature type="transmembrane region" description="Helical" evidence="1">
    <location>
        <begin position="70"/>
        <end position="97"/>
    </location>
</feature>
<feature type="transmembrane region" description="Helical" evidence="1">
    <location>
        <begin position="109"/>
        <end position="131"/>
    </location>
</feature>
<organism evidence="4 5">
    <name type="scientific">Candidatus Doudnabacteria bacterium RIFCSPHIGHO2_01_FULL_46_14</name>
    <dbReference type="NCBI Taxonomy" id="1817824"/>
    <lineage>
        <taxon>Bacteria</taxon>
        <taxon>Candidatus Doudnaibacteriota</taxon>
    </lineage>
</organism>
<dbReference type="Proteomes" id="UP000176864">
    <property type="component" value="Unassembled WGS sequence"/>
</dbReference>
<keyword evidence="2" id="KW-0732">Signal</keyword>
<comment type="caution">
    <text evidence="4">The sequence shown here is derived from an EMBL/GenBank/DDBJ whole genome shotgun (WGS) entry which is preliminary data.</text>
</comment>
<evidence type="ECO:0000256" key="1">
    <source>
        <dbReference type="SAM" id="Phobius"/>
    </source>
</evidence>
<gene>
    <name evidence="4" type="ORF">A2751_01800</name>
</gene>
<dbReference type="Gene3D" id="1.10.530.10">
    <property type="match status" value="1"/>
</dbReference>
<dbReference type="AlphaFoldDB" id="A0A1F5NJD1"/>
<dbReference type="EMBL" id="MFEK01000016">
    <property type="protein sequence ID" value="OGE77769.1"/>
    <property type="molecule type" value="Genomic_DNA"/>
</dbReference>
<keyword evidence="1" id="KW-0812">Transmembrane</keyword>
<proteinExistence type="predicted"/>
<feature type="chain" id="PRO_5009520151" description="Transglycosylase SLT domain-containing protein" evidence="2">
    <location>
        <begin position="25"/>
        <end position="568"/>
    </location>
</feature>
<evidence type="ECO:0000259" key="3">
    <source>
        <dbReference type="Pfam" id="PF01464"/>
    </source>
</evidence>
<sequence>MKQAIIILILLSTAAMIIPLSAQAFELVPCGRSGQQPPKDANGVTLPYKYSDFPHANCQLQHLFILIIRVINYLISMAAVVAIFFVLNSGFGLVFAMGNAEKIQTNKEAIQNAVVGFAIVMLAFVFVNLLVNGIFGSTSTSRNWWDPGCLYDIANTANGCPQLQFGGTGTYGGDAGVPGGPGGPAPSGDLQTLAAAVLANSNITLKDTDPDWGQPYQAKQNVIDISQGLYPAVCSAEGGPGCTPGGWTSGTVTVNPAILSSLLELAKNYRFTVISLTTGKHSAGSTHYEGKAVDIALPGYNRTVWMQVRNLLDTYGGDAKCEDKTNPNLDVLDCNTTLVNHIHWTLPFGAGGNVGGQCTGAACADARLNICGPVMPSDGCYESVVNGWDAQIVAGVDSNTQICAGVDSVKMLKAIMARESNGEPNKISSSNPPSIGLFQMKVSTANSKKAGCTTDNIDQAWLLNPANAQAQACIATAFLKTLVSGCGCDIRQLAAGYNGGAGGAGACDPSVNCGTAGTGGSCNACAAQNRQTKRWECLWDDNAHLTCNAGYSQTRVYAPAVEACYGRF</sequence>